<reference evidence="2" key="1">
    <citation type="journal article" date="2023" name="GigaByte">
        <title>Genome assembly of the bearded iris, Iris pallida Lam.</title>
        <authorList>
            <person name="Bruccoleri R.E."/>
            <person name="Oakeley E.J."/>
            <person name="Faust A.M.E."/>
            <person name="Altorfer M."/>
            <person name="Dessus-Babus S."/>
            <person name="Burckhardt D."/>
            <person name="Oertli M."/>
            <person name="Naumann U."/>
            <person name="Petersen F."/>
            <person name="Wong J."/>
        </authorList>
    </citation>
    <scope>NUCLEOTIDE SEQUENCE</scope>
    <source>
        <strain evidence="2">GSM-AAB239-AS_SAM_17_03QT</strain>
    </source>
</reference>
<reference evidence="2" key="2">
    <citation type="submission" date="2023-04" db="EMBL/GenBank/DDBJ databases">
        <authorList>
            <person name="Bruccoleri R.E."/>
            <person name="Oakeley E.J."/>
            <person name="Faust A.-M."/>
            <person name="Dessus-Babus S."/>
            <person name="Altorfer M."/>
            <person name="Burckhardt D."/>
            <person name="Oertli M."/>
            <person name="Naumann U."/>
            <person name="Petersen F."/>
            <person name="Wong J."/>
        </authorList>
    </citation>
    <scope>NUCLEOTIDE SEQUENCE</scope>
    <source>
        <strain evidence="2">GSM-AAB239-AS_SAM_17_03QT</strain>
        <tissue evidence="2">Leaf</tissue>
    </source>
</reference>
<accession>A0AAX6ICN0</accession>
<gene>
    <name evidence="2" type="ORF">M6B38_261860</name>
</gene>
<organism evidence="2 3">
    <name type="scientific">Iris pallida</name>
    <name type="common">Sweet iris</name>
    <dbReference type="NCBI Taxonomy" id="29817"/>
    <lineage>
        <taxon>Eukaryota</taxon>
        <taxon>Viridiplantae</taxon>
        <taxon>Streptophyta</taxon>
        <taxon>Embryophyta</taxon>
        <taxon>Tracheophyta</taxon>
        <taxon>Spermatophyta</taxon>
        <taxon>Magnoliopsida</taxon>
        <taxon>Liliopsida</taxon>
        <taxon>Asparagales</taxon>
        <taxon>Iridaceae</taxon>
        <taxon>Iridoideae</taxon>
        <taxon>Irideae</taxon>
        <taxon>Iris</taxon>
    </lineage>
</organism>
<proteinExistence type="predicted"/>
<keyword evidence="3" id="KW-1185">Reference proteome</keyword>
<dbReference type="Proteomes" id="UP001140949">
    <property type="component" value="Unassembled WGS sequence"/>
</dbReference>
<sequence>MKNKKNWDLANRDGSSPQATFTEEIRPRRVWRLDGGRCPGCGGYCMAQTMRRSLGARGSARLPKRRHGDRGVVCGDRGGVAVWTRRSVSDLTRQGCLVAFNIDDLSCDTML</sequence>
<evidence type="ECO:0000256" key="1">
    <source>
        <dbReference type="SAM" id="MobiDB-lite"/>
    </source>
</evidence>
<name>A0AAX6ICN0_IRIPA</name>
<dbReference type="EMBL" id="JANAVB010002399">
    <property type="protein sequence ID" value="KAJ6850828.1"/>
    <property type="molecule type" value="Genomic_DNA"/>
</dbReference>
<feature type="region of interest" description="Disordered" evidence="1">
    <location>
        <begin position="1"/>
        <end position="22"/>
    </location>
</feature>
<evidence type="ECO:0000313" key="3">
    <source>
        <dbReference type="Proteomes" id="UP001140949"/>
    </source>
</evidence>
<comment type="caution">
    <text evidence="2">The sequence shown here is derived from an EMBL/GenBank/DDBJ whole genome shotgun (WGS) entry which is preliminary data.</text>
</comment>
<feature type="compositionally biased region" description="Basic and acidic residues" evidence="1">
    <location>
        <begin position="1"/>
        <end position="11"/>
    </location>
</feature>
<dbReference type="AlphaFoldDB" id="A0AAX6ICN0"/>
<protein>
    <submittedName>
        <fullName evidence="2">Uncharacterized protein</fullName>
    </submittedName>
</protein>
<evidence type="ECO:0000313" key="2">
    <source>
        <dbReference type="EMBL" id="KAJ6850828.1"/>
    </source>
</evidence>